<dbReference type="SUPFAM" id="SSF48498">
    <property type="entry name" value="Tetracyclin repressor-like, C-terminal domain"/>
    <property type="match status" value="1"/>
</dbReference>
<organism evidence="7 8">
    <name type="scientific">Nocardioides conyzicola</name>
    <dbReference type="NCBI Taxonomy" id="1651781"/>
    <lineage>
        <taxon>Bacteria</taxon>
        <taxon>Bacillati</taxon>
        <taxon>Actinomycetota</taxon>
        <taxon>Actinomycetes</taxon>
        <taxon>Propionibacteriales</taxon>
        <taxon>Nocardioidaceae</taxon>
        <taxon>Nocardioides</taxon>
    </lineage>
</organism>
<dbReference type="PROSITE" id="PS50977">
    <property type="entry name" value="HTH_TETR_2"/>
    <property type="match status" value="1"/>
</dbReference>
<dbReference type="InterPro" id="IPR009057">
    <property type="entry name" value="Homeodomain-like_sf"/>
</dbReference>
<dbReference type="InterPro" id="IPR001647">
    <property type="entry name" value="HTH_TetR"/>
</dbReference>
<keyword evidence="3 5" id="KW-0238">DNA-binding</keyword>
<feature type="DNA-binding region" description="H-T-H motif" evidence="5">
    <location>
        <begin position="40"/>
        <end position="59"/>
    </location>
</feature>
<evidence type="ECO:0000259" key="6">
    <source>
        <dbReference type="PROSITE" id="PS50977"/>
    </source>
</evidence>
<dbReference type="InterPro" id="IPR050109">
    <property type="entry name" value="HTH-type_TetR-like_transc_reg"/>
</dbReference>
<dbReference type="Proteomes" id="UP001499974">
    <property type="component" value="Unassembled WGS sequence"/>
</dbReference>
<dbReference type="Pfam" id="PF13977">
    <property type="entry name" value="TetR_C_6"/>
    <property type="match status" value="1"/>
</dbReference>
<dbReference type="SUPFAM" id="SSF46689">
    <property type="entry name" value="Homeodomain-like"/>
    <property type="match status" value="1"/>
</dbReference>
<comment type="caution">
    <text evidence="7">The sequence shown here is derived from an EMBL/GenBank/DDBJ whole genome shotgun (WGS) entry which is preliminary data.</text>
</comment>
<protein>
    <submittedName>
        <fullName evidence="7">TetR/AcrR family transcriptional regulator</fullName>
    </submittedName>
</protein>
<dbReference type="PANTHER" id="PTHR30055">
    <property type="entry name" value="HTH-TYPE TRANSCRIPTIONAL REGULATOR RUTR"/>
    <property type="match status" value="1"/>
</dbReference>
<evidence type="ECO:0000256" key="5">
    <source>
        <dbReference type="PROSITE-ProRule" id="PRU00335"/>
    </source>
</evidence>
<dbReference type="PANTHER" id="PTHR30055:SF226">
    <property type="entry name" value="HTH-TYPE TRANSCRIPTIONAL REGULATOR PKSA"/>
    <property type="match status" value="1"/>
</dbReference>
<gene>
    <name evidence="7" type="ORF">GCM10023349_04630</name>
</gene>
<dbReference type="Gene3D" id="1.10.357.10">
    <property type="entry name" value="Tetracycline Repressor, domain 2"/>
    <property type="match status" value="1"/>
</dbReference>
<reference evidence="8" key="1">
    <citation type="journal article" date="2019" name="Int. J. Syst. Evol. Microbiol.">
        <title>The Global Catalogue of Microorganisms (GCM) 10K type strain sequencing project: providing services to taxonomists for standard genome sequencing and annotation.</title>
        <authorList>
            <consortium name="The Broad Institute Genomics Platform"/>
            <consortium name="The Broad Institute Genome Sequencing Center for Infectious Disease"/>
            <person name="Wu L."/>
            <person name="Ma J."/>
        </authorList>
    </citation>
    <scope>NUCLEOTIDE SEQUENCE [LARGE SCALE GENOMIC DNA]</scope>
    <source>
        <strain evidence="8">JCM 18531</strain>
    </source>
</reference>
<dbReference type="Pfam" id="PF00440">
    <property type="entry name" value="TetR_N"/>
    <property type="match status" value="1"/>
</dbReference>
<dbReference type="InterPro" id="IPR036271">
    <property type="entry name" value="Tet_transcr_reg_TetR-rel_C_sf"/>
</dbReference>
<dbReference type="RefSeq" id="WP_345518817.1">
    <property type="nucleotide sequence ID" value="NZ_BAABKM010000001.1"/>
</dbReference>
<dbReference type="EMBL" id="BAABKM010000001">
    <property type="protein sequence ID" value="GAA4692670.1"/>
    <property type="molecule type" value="Genomic_DNA"/>
</dbReference>
<dbReference type="PRINTS" id="PR00455">
    <property type="entry name" value="HTHTETR"/>
</dbReference>
<evidence type="ECO:0000313" key="8">
    <source>
        <dbReference type="Proteomes" id="UP001499974"/>
    </source>
</evidence>
<sequence length="214" mass="23366">MTTSGPPRQRAPRVPAEQRRQEILVAAHEVFGGRGFHKASLGEIAERVGITHQGILHHFGSKEQLFVEVLAYRERLDVEGFENHEPPRGPGLLRHLVHTAVVNTGRIGLVQSYVVMSAESVTDGHPAQSSFRDRFAVLRHLIAAALAECVPADRQPADGEVARAASAIIAVMDGLQVQWLLEPDAIEMPATVALVIDSILERWGSDIRSVDELG</sequence>
<name>A0ABP8WN98_9ACTN</name>
<evidence type="ECO:0000256" key="4">
    <source>
        <dbReference type="ARBA" id="ARBA00023163"/>
    </source>
</evidence>
<keyword evidence="1" id="KW-0678">Repressor</keyword>
<evidence type="ECO:0000256" key="3">
    <source>
        <dbReference type="ARBA" id="ARBA00023125"/>
    </source>
</evidence>
<keyword evidence="8" id="KW-1185">Reference proteome</keyword>
<keyword evidence="4" id="KW-0804">Transcription</keyword>
<evidence type="ECO:0000256" key="2">
    <source>
        <dbReference type="ARBA" id="ARBA00023015"/>
    </source>
</evidence>
<evidence type="ECO:0000256" key="1">
    <source>
        <dbReference type="ARBA" id="ARBA00022491"/>
    </source>
</evidence>
<dbReference type="InterPro" id="IPR039538">
    <property type="entry name" value="BetI_C"/>
</dbReference>
<feature type="domain" description="HTH tetR-type" evidence="6">
    <location>
        <begin position="17"/>
        <end position="77"/>
    </location>
</feature>
<keyword evidence="2" id="KW-0805">Transcription regulation</keyword>
<proteinExistence type="predicted"/>
<evidence type="ECO:0000313" key="7">
    <source>
        <dbReference type="EMBL" id="GAA4692670.1"/>
    </source>
</evidence>
<accession>A0ABP8WN98</accession>